<reference evidence="2 3" key="1">
    <citation type="submission" date="2016-03" db="EMBL/GenBank/DDBJ databases">
        <authorList>
            <consortium name="Pathogen Informatics"/>
        </authorList>
    </citation>
    <scope>NUCLEOTIDE SEQUENCE [LARGE SCALE GENOMIC DNA]</scope>
    <source>
        <strain evidence="2 3">NCTC13364</strain>
    </source>
</reference>
<dbReference type="Gene3D" id="3.55.40.10">
    <property type="entry name" value="minor pseudopilin epsh domain"/>
    <property type="match status" value="1"/>
</dbReference>
<keyword evidence="1" id="KW-0472">Membrane</keyword>
<dbReference type="EMBL" id="FKBS01000025">
    <property type="protein sequence ID" value="SAI46212.1"/>
    <property type="molecule type" value="Genomic_DNA"/>
</dbReference>
<gene>
    <name evidence="2" type="primary">gspH_2</name>
    <name evidence="2" type="ORF">SAMEA1982600_03663</name>
</gene>
<evidence type="ECO:0000256" key="1">
    <source>
        <dbReference type="SAM" id="Phobius"/>
    </source>
</evidence>
<evidence type="ECO:0000313" key="2">
    <source>
        <dbReference type="EMBL" id="SAI46212.1"/>
    </source>
</evidence>
<accession>A0A157QJY6</accession>
<keyword evidence="1" id="KW-0812">Transmembrane</keyword>
<organism evidence="2 3">
    <name type="scientific">Bordetella ansorpii</name>
    <dbReference type="NCBI Taxonomy" id="288768"/>
    <lineage>
        <taxon>Bacteria</taxon>
        <taxon>Pseudomonadati</taxon>
        <taxon>Pseudomonadota</taxon>
        <taxon>Betaproteobacteria</taxon>
        <taxon>Burkholderiales</taxon>
        <taxon>Alcaligenaceae</taxon>
        <taxon>Bordetella</taxon>
    </lineage>
</organism>
<dbReference type="AlphaFoldDB" id="A0A157QJY6"/>
<dbReference type="SUPFAM" id="SSF54523">
    <property type="entry name" value="Pili subunits"/>
    <property type="match status" value="1"/>
</dbReference>
<keyword evidence="1" id="KW-1133">Transmembrane helix</keyword>
<dbReference type="RefSeq" id="WP_066416590.1">
    <property type="nucleotide sequence ID" value="NZ_FKBS01000025.1"/>
</dbReference>
<dbReference type="InterPro" id="IPR045584">
    <property type="entry name" value="Pilin-like"/>
</dbReference>
<sequence>MTSFAPAPGKRRPIQLGFTLIEVLVVLVIVGIATTTVGLSIGADPSRGLRQDARRLANLFMIAQNEVHIDGRVIAWQADESGYRFVRGVWVDGATVPQVSTLAGLDDFSRNDALRPRQWQSGNVRVLPAGPVVLNDEWFQAPWELTLVEGQSRVVLRRGPTGQFQVE</sequence>
<dbReference type="Pfam" id="PF07963">
    <property type="entry name" value="N_methyl"/>
    <property type="match status" value="1"/>
</dbReference>
<dbReference type="Proteomes" id="UP000077037">
    <property type="component" value="Unassembled WGS sequence"/>
</dbReference>
<protein>
    <submittedName>
        <fullName evidence="2">General secretion pathway protein H</fullName>
    </submittedName>
</protein>
<dbReference type="NCBIfam" id="TIGR02532">
    <property type="entry name" value="IV_pilin_GFxxxE"/>
    <property type="match status" value="1"/>
</dbReference>
<feature type="transmembrane region" description="Helical" evidence="1">
    <location>
        <begin position="20"/>
        <end position="41"/>
    </location>
</feature>
<proteinExistence type="predicted"/>
<name>A0A157QJY6_9BORD</name>
<dbReference type="InterPro" id="IPR012902">
    <property type="entry name" value="N_methyl_site"/>
</dbReference>
<evidence type="ECO:0000313" key="3">
    <source>
        <dbReference type="Proteomes" id="UP000077037"/>
    </source>
</evidence>
<dbReference type="OrthoDB" id="8851040at2"/>